<sequence>MNMQETSNDTRQSGTPDLINEKSHKPGFKAHVKRRKWFYIGGCATLIVLLIVLLVVLFTVVPRIARDAVNNATVEVEGIAITSPSNDRVTVSMKSTVFAKVPVGGAKLSSQMLETFIPDGNSPVDPPPFMVLPVGELDVKDRISIDLEGLDTNILNQDLFQQFSTNVLRNEFVSLGIRSNPQPTVNIGAMKILVDFRKTVTVKGFNMMRGITITKSTLLDTPLADGTNMLSEGNIPNPSDFTMEVGDLTGNITIGLIPIGFSVIKNLTLRPGDNKVLFNVHVNPLLNILPFITNIIIQQNVNLLVDINSVVSNGQHVTWLENPMAAISPLTVVMNPDKPKLPFVPK</sequence>
<feature type="transmembrane region" description="Helical" evidence="2">
    <location>
        <begin position="37"/>
        <end position="61"/>
    </location>
</feature>
<name>S8AIF5_DACHA</name>
<feature type="region of interest" description="Disordered" evidence="1">
    <location>
        <begin position="1"/>
        <end position="23"/>
    </location>
</feature>
<evidence type="ECO:0000256" key="2">
    <source>
        <dbReference type="SAM" id="Phobius"/>
    </source>
</evidence>
<dbReference type="InterPro" id="IPR046368">
    <property type="entry name" value="Tag1"/>
</dbReference>
<comment type="caution">
    <text evidence="3">The sequence shown here is derived from an EMBL/GenBank/DDBJ whole genome shotgun (WGS) entry which is preliminary data.</text>
</comment>
<dbReference type="PANTHER" id="PTHR35895">
    <property type="entry name" value="CHROMOSOME 16, WHOLE GENOME SHOTGUN SEQUENCE"/>
    <property type="match status" value="1"/>
</dbReference>
<dbReference type="Proteomes" id="UP000015100">
    <property type="component" value="Unassembled WGS sequence"/>
</dbReference>
<proteinExistence type="predicted"/>
<keyword evidence="2" id="KW-1133">Transmembrane helix</keyword>
<protein>
    <submittedName>
        <fullName evidence="3">Uncharacterized protein</fullName>
    </submittedName>
</protein>
<dbReference type="HOGENOM" id="CLU_035244_1_0_1"/>
<keyword evidence="4" id="KW-1185">Reference proteome</keyword>
<evidence type="ECO:0000313" key="4">
    <source>
        <dbReference type="Proteomes" id="UP000015100"/>
    </source>
</evidence>
<dbReference type="InterPro" id="IPR022185">
    <property type="entry name" value="DUF3712"/>
</dbReference>
<accession>S8AIF5</accession>
<organism evidence="3 4">
    <name type="scientific">Dactylellina haptotyla (strain CBS 200.50)</name>
    <name type="common">Nematode-trapping fungus</name>
    <name type="synonym">Monacrosporium haptotylum</name>
    <dbReference type="NCBI Taxonomy" id="1284197"/>
    <lineage>
        <taxon>Eukaryota</taxon>
        <taxon>Fungi</taxon>
        <taxon>Dikarya</taxon>
        <taxon>Ascomycota</taxon>
        <taxon>Pezizomycotina</taxon>
        <taxon>Orbiliomycetes</taxon>
        <taxon>Orbiliales</taxon>
        <taxon>Orbiliaceae</taxon>
        <taxon>Dactylellina</taxon>
    </lineage>
</organism>
<evidence type="ECO:0000256" key="1">
    <source>
        <dbReference type="SAM" id="MobiDB-lite"/>
    </source>
</evidence>
<dbReference type="PANTHER" id="PTHR35895:SF1">
    <property type="entry name" value="LIPID-BINDING SERUM GLYCOPROTEIN C-TERMINAL DOMAIN-CONTAINING PROTEIN"/>
    <property type="match status" value="1"/>
</dbReference>
<gene>
    <name evidence="3" type="ORF">H072_5211</name>
</gene>
<feature type="compositionally biased region" description="Polar residues" evidence="1">
    <location>
        <begin position="1"/>
        <end position="15"/>
    </location>
</feature>
<keyword evidence="2" id="KW-0812">Transmembrane</keyword>
<dbReference type="EMBL" id="AQGS01000269">
    <property type="protein sequence ID" value="EPS40911.1"/>
    <property type="molecule type" value="Genomic_DNA"/>
</dbReference>
<reference evidence="4" key="2">
    <citation type="submission" date="2013-04" db="EMBL/GenBank/DDBJ databases">
        <title>Genomic mechanisms accounting for the adaptation to parasitism in nematode-trapping fungi.</title>
        <authorList>
            <person name="Ahren D.G."/>
        </authorList>
    </citation>
    <scope>NUCLEOTIDE SEQUENCE [LARGE SCALE GENOMIC DNA]</scope>
    <source>
        <strain evidence="4">CBS 200.50</strain>
    </source>
</reference>
<dbReference type="eggNOG" id="ENOG502S22Q">
    <property type="taxonomic scope" value="Eukaryota"/>
</dbReference>
<dbReference type="Pfam" id="PF12505">
    <property type="entry name" value="DUF3712"/>
    <property type="match status" value="1"/>
</dbReference>
<dbReference type="AlphaFoldDB" id="S8AIF5"/>
<dbReference type="GO" id="GO:0000329">
    <property type="term" value="C:fungal-type vacuole membrane"/>
    <property type="evidence" value="ECO:0007669"/>
    <property type="project" value="InterPro"/>
</dbReference>
<dbReference type="STRING" id="1284197.S8AIF5"/>
<dbReference type="OMA" id="WLENPMA"/>
<dbReference type="OrthoDB" id="10039566at2759"/>
<evidence type="ECO:0000313" key="3">
    <source>
        <dbReference type="EMBL" id="EPS40911.1"/>
    </source>
</evidence>
<keyword evidence="2" id="KW-0472">Membrane</keyword>
<reference evidence="3 4" key="1">
    <citation type="journal article" date="2013" name="PLoS Genet.">
        <title>Genomic mechanisms accounting for the adaptation to parasitism in nematode-trapping fungi.</title>
        <authorList>
            <person name="Meerupati T."/>
            <person name="Andersson K.M."/>
            <person name="Friman E."/>
            <person name="Kumar D."/>
            <person name="Tunlid A."/>
            <person name="Ahren D."/>
        </authorList>
    </citation>
    <scope>NUCLEOTIDE SEQUENCE [LARGE SCALE GENOMIC DNA]</scope>
    <source>
        <strain evidence="3 4">CBS 200.50</strain>
    </source>
</reference>